<evidence type="ECO:0000313" key="3">
    <source>
        <dbReference type="Proteomes" id="UP000494206"/>
    </source>
</evidence>
<evidence type="ECO:0000256" key="1">
    <source>
        <dbReference type="SAM" id="Phobius"/>
    </source>
</evidence>
<sequence>MPVLRIWGIKELGITKKNHIWQQCASSSCSPLYSFLLRQRLFAKRDSAVAQISRRAPASNQPHNSTPALASNRLRLLPAHAPSKQTDEPFVDIVIFSKKSDCAIMPVLRVWGIKAVGISKKNHTGQQCDSSSCSPLYSFLLRQRLFAKRDSAVAQISRRAPASNQPHNSNNFCPVPCPGYYEPILHVIGVISTILNVFGIYLTMYRSTHKSKYRFCQLYVQLTAFCTEFDLSIINPAYFYFPMIGGINCGMFRHFQVKYEITSHFCITIFAFIFSLQVPSMFCCFLYRHQIAAKCSPSAIMTFNKHTIYLLLAIFHIIPVMLTISLYKSKLTMAEKKESINLNYPDCYHVLQDFTFDMYDPNINANFLIFVFLVSFLILISIISSSFMTWRTANILNMYRAIMSTRTYQMQKASLTALTAQISAPSVIFGIPVASVYSVMAGNSSTFHAFAATAPMFVSMHSMAFTLCLIFTNAQFRRIVFHRFYKHLK</sequence>
<dbReference type="AlphaFoldDB" id="A0A8S1EF09"/>
<keyword evidence="1" id="KW-0472">Membrane</keyword>
<comment type="caution">
    <text evidence="2">The sequence shown here is derived from an EMBL/GenBank/DDBJ whole genome shotgun (WGS) entry which is preliminary data.</text>
</comment>
<dbReference type="Proteomes" id="UP000494206">
    <property type="component" value="Unassembled WGS sequence"/>
</dbReference>
<evidence type="ECO:0000313" key="2">
    <source>
        <dbReference type="EMBL" id="CAB3398395.1"/>
    </source>
</evidence>
<dbReference type="PANTHER" id="PTHR46964:SF4">
    <property type="entry name" value="SERPENTINE RECEPTOR, CLASS I"/>
    <property type="match status" value="1"/>
</dbReference>
<feature type="transmembrane region" description="Helical" evidence="1">
    <location>
        <begin position="184"/>
        <end position="204"/>
    </location>
</feature>
<keyword evidence="1" id="KW-0812">Transmembrane</keyword>
<dbReference type="Pfam" id="PF10327">
    <property type="entry name" value="7TM_GPCR_Sri"/>
    <property type="match status" value="1"/>
</dbReference>
<evidence type="ECO:0008006" key="4">
    <source>
        <dbReference type="Google" id="ProtNLM"/>
    </source>
</evidence>
<reference evidence="2 3" key="1">
    <citation type="submission" date="2020-04" db="EMBL/GenBank/DDBJ databases">
        <authorList>
            <person name="Laetsch R D."/>
            <person name="Stevens L."/>
            <person name="Kumar S."/>
            <person name="Blaxter L. M."/>
        </authorList>
    </citation>
    <scope>NUCLEOTIDE SEQUENCE [LARGE SCALE GENOMIC DNA]</scope>
</reference>
<keyword evidence="1" id="KW-1133">Transmembrane helix</keyword>
<keyword evidence="3" id="KW-1185">Reference proteome</keyword>
<accession>A0A8S1EF09</accession>
<name>A0A8S1EF09_9PELO</name>
<feature type="transmembrane region" description="Helical" evidence="1">
    <location>
        <begin position="261"/>
        <end position="287"/>
    </location>
</feature>
<gene>
    <name evidence="2" type="ORF">CBOVIS_LOCUS1674</name>
</gene>
<dbReference type="PROSITE" id="PS51257">
    <property type="entry name" value="PROKAR_LIPOPROTEIN"/>
    <property type="match status" value="1"/>
</dbReference>
<dbReference type="EMBL" id="CADEPM010000001">
    <property type="protein sequence ID" value="CAB3398395.1"/>
    <property type="molecule type" value="Genomic_DNA"/>
</dbReference>
<dbReference type="OrthoDB" id="5805838at2759"/>
<dbReference type="PANTHER" id="PTHR46964">
    <property type="entry name" value="SERPENTINE RECEPTOR, CLASS I-RELATED"/>
    <property type="match status" value="1"/>
</dbReference>
<organism evidence="2 3">
    <name type="scientific">Caenorhabditis bovis</name>
    <dbReference type="NCBI Taxonomy" id="2654633"/>
    <lineage>
        <taxon>Eukaryota</taxon>
        <taxon>Metazoa</taxon>
        <taxon>Ecdysozoa</taxon>
        <taxon>Nematoda</taxon>
        <taxon>Chromadorea</taxon>
        <taxon>Rhabditida</taxon>
        <taxon>Rhabditina</taxon>
        <taxon>Rhabditomorpha</taxon>
        <taxon>Rhabditoidea</taxon>
        <taxon>Rhabditidae</taxon>
        <taxon>Peloderinae</taxon>
        <taxon>Caenorhabditis</taxon>
    </lineage>
</organism>
<dbReference type="InterPro" id="IPR019429">
    <property type="entry name" value="7TM_GPCR_serpentine_rcpt_Sri"/>
</dbReference>
<feature type="transmembrane region" description="Helical" evidence="1">
    <location>
        <begin position="414"/>
        <end position="437"/>
    </location>
</feature>
<protein>
    <recommendedName>
        <fullName evidence="4">G protein-coupled receptor</fullName>
    </recommendedName>
</protein>
<feature type="transmembrane region" description="Helical" evidence="1">
    <location>
        <begin position="308"/>
        <end position="327"/>
    </location>
</feature>
<feature type="transmembrane region" description="Helical" evidence="1">
    <location>
        <begin position="449"/>
        <end position="471"/>
    </location>
</feature>
<proteinExistence type="predicted"/>
<feature type="transmembrane region" description="Helical" evidence="1">
    <location>
        <begin position="367"/>
        <end position="393"/>
    </location>
</feature>